<evidence type="ECO:0000256" key="6">
    <source>
        <dbReference type="SAM" id="MobiDB-lite"/>
    </source>
</evidence>
<dbReference type="Pfam" id="PF01655">
    <property type="entry name" value="Ribosomal_L32e"/>
    <property type="match status" value="1"/>
</dbReference>
<dbReference type="InterPro" id="IPR036351">
    <property type="entry name" value="Ribosomal_eL32_sf"/>
</dbReference>
<dbReference type="PANTHER" id="PTHR23413:SF1">
    <property type="entry name" value="RIBOSOMAL PROTEIN L32"/>
    <property type="match status" value="1"/>
</dbReference>
<dbReference type="AlphaFoldDB" id="A0A0H4TPN9"/>
<feature type="compositionally biased region" description="Basic and acidic residues" evidence="6">
    <location>
        <begin position="105"/>
        <end position="133"/>
    </location>
</feature>
<proteinExistence type="inferred from homology"/>
<dbReference type="GO" id="GO:0003735">
    <property type="term" value="F:structural constituent of ribosome"/>
    <property type="evidence" value="ECO:0007669"/>
    <property type="project" value="InterPro"/>
</dbReference>
<evidence type="ECO:0000256" key="2">
    <source>
        <dbReference type="ARBA" id="ARBA00022980"/>
    </source>
</evidence>
<dbReference type="SMART" id="SM01393">
    <property type="entry name" value="Ribosomal_L32e"/>
    <property type="match status" value="1"/>
</dbReference>
<protein>
    <recommendedName>
        <fullName evidence="4">Large ribosomal subunit protein eL32</fullName>
    </recommendedName>
    <alternativeName>
        <fullName evidence="5">50S ribosomal protein L32e</fullName>
    </alternativeName>
</protein>
<dbReference type="GO" id="GO:0006412">
    <property type="term" value="P:translation"/>
    <property type="evidence" value="ECO:0007669"/>
    <property type="project" value="InterPro"/>
</dbReference>
<keyword evidence="2 7" id="KW-0689">Ribosomal protein</keyword>
<reference evidence="7" key="1">
    <citation type="journal article" date="2015" name="ISME J.">
        <title>Aquifer environment selects for microbial species cohorts in sediment and groundwater.</title>
        <authorList>
            <person name="Hug L.A."/>
            <person name="Thomas B.C."/>
            <person name="Brown C.T."/>
            <person name="Frischkorn K.R."/>
            <person name="Williams K.H."/>
            <person name="Tringe S.G."/>
            <person name="Banfield J.F."/>
        </authorList>
    </citation>
    <scope>NUCLEOTIDE SEQUENCE</scope>
</reference>
<accession>A0A0H4TPN9</accession>
<dbReference type="PANTHER" id="PTHR23413">
    <property type="entry name" value="60S RIBOSOMAL PROTEIN L32 AND DNA-DIRECTED RNA POLYMERASE II, SUBUNIT N"/>
    <property type="match status" value="1"/>
</dbReference>
<keyword evidence="3" id="KW-0687">Ribonucleoprotein</keyword>
<dbReference type="SUPFAM" id="SSF52042">
    <property type="entry name" value="Ribosomal protein L32e"/>
    <property type="match status" value="1"/>
</dbReference>
<name>A0A0H4TPN9_9EURY</name>
<evidence type="ECO:0000256" key="3">
    <source>
        <dbReference type="ARBA" id="ARBA00023274"/>
    </source>
</evidence>
<dbReference type="InterPro" id="IPR018263">
    <property type="entry name" value="Ribosomal_eL32_CS"/>
</dbReference>
<evidence type="ECO:0000313" key="7">
    <source>
        <dbReference type="EMBL" id="AKQ02709.1"/>
    </source>
</evidence>
<dbReference type="EMBL" id="KT007002">
    <property type="protein sequence ID" value="AKQ02709.1"/>
    <property type="molecule type" value="Genomic_DNA"/>
</dbReference>
<dbReference type="InterPro" id="IPR023654">
    <property type="entry name" value="Ribosomal_eL32_arc"/>
</dbReference>
<dbReference type="GO" id="GO:0022625">
    <property type="term" value="C:cytosolic large ribosomal subunit"/>
    <property type="evidence" value="ECO:0007669"/>
    <property type="project" value="TreeGrafter"/>
</dbReference>
<organism evidence="7">
    <name type="scientific">uncultured euryarchaeote Rifle_16ft_4_minimus_37664</name>
    <dbReference type="NCBI Taxonomy" id="1665194"/>
    <lineage>
        <taxon>Archaea</taxon>
        <taxon>Methanobacteriati</taxon>
        <taxon>Methanobacteriota</taxon>
        <taxon>environmental samples</taxon>
    </lineage>
</organism>
<dbReference type="CDD" id="cd00513">
    <property type="entry name" value="Ribosomal_L32_L32e"/>
    <property type="match status" value="1"/>
</dbReference>
<dbReference type="NCBIfam" id="NF006332">
    <property type="entry name" value="PRK08562.1"/>
    <property type="match status" value="1"/>
</dbReference>
<feature type="region of interest" description="Disordered" evidence="6">
    <location>
        <begin position="73"/>
        <end position="133"/>
    </location>
</feature>
<sequence length="261" mass="29862">MPEDEKPAVKPVKRAKKVVEDVAPAAEPAKLPTPHEVREARKAQLVEWSMALGLESEGKVDELRARLLERIEEAAETKEEKEAPAEEPVERVEEAPATPKRAKKAEKPAEKAKEAKGKEEAEPAHEARQKPILDPRTRILLRLRAETSARRPPFRRQEWFRYKKFGDEWRKPQGGQSKLRRHFGYRWNLPSAGYRGPREVRGLHPSGFQEVLVHSPRQLEGIDPAKQAVRIAGGVGTRKRELIEKACEERKIRVLNRMVTE</sequence>
<evidence type="ECO:0000256" key="5">
    <source>
        <dbReference type="ARBA" id="ARBA00035377"/>
    </source>
</evidence>
<evidence type="ECO:0000256" key="1">
    <source>
        <dbReference type="ARBA" id="ARBA00008431"/>
    </source>
</evidence>
<feature type="compositionally biased region" description="Basic and acidic residues" evidence="6">
    <location>
        <begin position="73"/>
        <end position="94"/>
    </location>
</feature>
<dbReference type="InterPro" id="IPR001515">
    <property type="entry name" value="Ribosomal_eL32"/>
</dbReference>
<dbReference type="PROSITE" id="PS00580">
    <property type="entry name" value="RIBOSOMAL_L32E"/>
    <property type="match status" value="1"/>
</dbReference>
<evidence type="ECO:0000256" key="4">
    <source>
        <dbReference type="ARBA" id="ARBA00035229"/>
    </source>
</evidence>
<comment type="similarity">
    <text evidence="1">Belongs to the eukaryotic ribosomal protein eL32 family.</text>
</comment>